<comment type="similarity">
    <text evidence="1">Belongs to the DCK/DGK family.</text>
</comment>
<dbReference type="InterPro" id="IPR050566">
    <property type="entry name" value="Deoxyribonucleoside_kinase"/>
</dbReference>
<gene>
    <name evidence="3" type="ORF">H5993_03240</name>
</gene>
<accession>A0ABS2EMQ8</accession>
<comment type="caution">
    <text evidence="3">The sequence shown here is derived from an EMBL/GenBank/DDBJ whole genome shotgun (WGS) entry which is preliminary data.</text>
</comment>
<dbReference type="InterPro" id="IPR031314">
    <property type="entry name" value="DNK_dom"/>
</dbReference>
<dbReference type="Gene3D" id="3.40.50.300">
    <property type="entry name" value="P-loop containing nucleotide triphosphate hydrolases"/>
    <property type="match status" value="1"/>
</dbReference>
<protein>
    <submittedName>
        <fullName evidence="3">Deoxynucleoside kinase</fullName>
    </submittedName>
</protein>
<evidence type="ECO:0000313" key="4">
    <source>
        <dbReference type="Proteomes" id="UP000776629"/>
    </source>
</evidence>
<dbReference type="InterPro" id="IPR027417">
    <property type="entry name" value="P-loop_NTPase"/>
</dbReference>
<dbReference type="CDD" id="cd01673">
    <property type="entry name" value="dNK"/>
    <property type="match status" value="1"/>
</dbReference>
<keyword evidence="4" id="KW-1185">Reference proteome</keyword>
<dbReference type="InterPro" id="IPR002624">
    <property type="entry name" value="DCK/DGK"/>
</dbReference>
<dbReference type="GO" id="GO:0016301">
    <property type="term" value="F:kinase activity"/>
    <property type="evidence" value="ECO:0007669"/>
    <property type="project" value="UniProtKB-KW"/>
</dbReference>
<organism evidence="3 4">
    <name type="scientific">Limosilactobacillus alvi</name>
    <dbReference type="NCBI Taxonomy" id="990412"/>
    <lineage>
        <taxon>Bacteria</taxon>
        <taxon>Bacillati</taxon>
        <taxon>Bacillota</taxon>
        <taxon>Bacilli</taxon>
        <taxon>Lactobacillales</taxon>
        <taxon>Lactobacillaceae</taxon>
        <taxon>Limosilactobacillus</taxon>
    </lineage>
</organism>
<dbReference type="PANTHER" id="PTHR10513">
    <property type="entry name" value="DEOXYNUCLEOSIDE KINASE"/>
    <property type="match status" value="1"/>
</dbReference>
<feature type="domain" description="Deoxynucleoside kinase" evidence="2">
    <location>
        <begin position="2"/>
        <end position="205"/>
    </location>
</feature>
<dbReference type="SUPFAM" id="SSF52540">
    <property type="entry name" value="P-loop containing nucleoside triphosphate hydrolases"/>
    <property type="match status" value="1"/>
</dbReference>
<evidence type="ECO:0000313" key="3">
    <source>
        <dbReference type="EMBL" id="MBM6753779.1"/>
    </source>
</evidence>
<name>A0ABS2EMQ8_9LACO</name>
<sequence>MIVLAGTIGAGKTSLTQLLADHLGTKAYFESVDDNPILPLFYKDPQKYGFLLQIYFLNRRLEEIKAASLQKLSVLDRSIFEDDLMFRMNADLGRATETEADIYASLLKNMMEKLPNQQTEKKPDLLIHIQVSFPTMLERIKKRGRAYEQIETDPALYNYYQELNHRYTSWYDQYQESPKMLINGDQYNFVEDPKAAQTVLEMIDEKLSALNLK</sequence>
<dbReference type="Pfam" id="PF01712">
    <property type="entry name" value="dNK"/>
    <property type="match status" value="1"/>
</dbReference>
<reference evidence="3 4" key="1">
    <citation type="journal article" date="2021" name="Sci. Rep.">
        <title>The distribution of antibiotic resistance genes in chicken gut microbiota commensals.</title>
        <authorList>
            <person name="Juricova H."/>
            <person name="Matiasovicova J."/>
            <person name="Kubasova T."/>
            <person name="Cejkova D."/>
            <person name="Rychlik I."/>
        </authorList>
    </citation>
    <scope>NUCLEOTIDE SEQUENCE [LARGE SCALE GENOMIC DNA]</scope>
    <source>
        <strain evidence="3 4">An810</strain>
    </source>
</reference>
<evidence type="ECO:0000256" key="1">
    <source>
        <dbReference type="ARBA" id="ARBA00007420"/>
    </source>
</evidence>
<dbReference type="Proteomes" id="UP000776629">
    <property type="component" value="Unassembled WGS sequence"/>
</dbReference>
<dbReference type="RefSeq" id="WP_204776210.1">
    <property type="nucleotide sequence ID" value="NZ_JACJJQ010000010.1"/>
</dbReference>
<proteinExistence type="inferred from homology"/>
<evidence type="ECO:0000259" key="2">
    <source>
        <dbReference type="Pfam" id="PF01712"/>
    </source>
</evidence>
<dbReference type="EMBL" id="JACJJQ010000010">
    <property type="protein sequence ID" value="MBM6753779.1"/>
    <property type="molecule type" value="Genomic_DNA"/>
</dbReference>
<keyword evidence="3" id="KW-0808">Transferase</keyword>
<dbReference type="PIRSF" id="PIRSF000705">
    <property type="entry name" value="DNK"/>
    <property type="match status" value="1"/>
</dbReference>
<keyword evidence="3" id="KW-0418">Kinase</keyword>
<dbReference type="PANTHER" id="PTHR10513:SF35">
    <property type="entry name" value="DEOXYADENOSINE KINASE"/>
    <property type="match status" value="1"/>
</dbReference>